<protein>
    <recommendedName>
        <fullName evidence="2">Phosphatidylglycerol lysyltransferase C-terminal domain-containing protein</fullName>
    </recommendedName>
</protein>
<keyword evidence="4" id="KW-1185">Reference proteome</keyword>
<evidence type="ECO:0000313" key="3">
    <source>
        <dbReference type="EMBL" id="KIY66246.1"/>
    </source>
</evidence>
<dbReference type="AlphaFoldDB" id="A0A0D7B9R6"/>
<feature type="region of interest" description="Disordered" evidence="1">
    <location>
        <begin position="1"/>
        <end position="52"/>
    </location>
</feature>
<evidence type="ECO:0000259" key="2">
    <source>
        <dbReference type="Pfam" id="PF09924"/>
    </source>
</evidence>
<dbReference type="Proteomes" id="UP000054007">
    <property type="component" value="Unassembled WGS sequence"/>
</dbReference>
<feature type="domain" description="Phosphatidylglycerol lysyltransferase C-terminal" evidence="2">
    <location>
        <begin position="104"/>
        <end position="377"/>
    </location>
</feature>
<accession>A0A0D7B9R6</accession>
<dbReference type="Pfam" id="PF09924">
    <property type="entry name" value="LPG_synthase_C"/>
    <property type="match status" value="1"/>
</dbReference>
<name>A0A0D7B9R6_9AGAR</name>
<dbReference type="OrthoDB" id="372395at2759"/>
<organism evidence="3 4">
    <name type="scientific">Cylindrobasidium torrendii FP15055 ss-10</name>
    <dbReference type="NCBI Taxonomy" id="1314674"/>
    <lineage>
        <taxon>Eukaryota</taxon>
        <taxon>Fungi</taxon>
        <taxon>Dikarya</taxon>
        <taxon>Basidiomycota</taxon>
        <taxon>Agaricomycotina</taxon>
        <taxon>Agaricomycetes</taxon>
        <taxon>Agaricomycetidae</taxon>
        <taxon>Agaricales</taxon>
        <taxon>Marasmiineae</taxon>
        <taxon>Physalacriaceae</taxon>
        <taxon>Cylindrobasidium</taxon>
    </lineage>
</organism>
<dbReference type="STRING" id="1314674.A0A0D7B9R6"/>
<dbReference type="SUPFAM" id="SSF55729">
    <property type="entry name" value="Acyl-CoA N-acyltransferases (Nat)"/>
    <property type="match status" value="1"/>
</dbReference>
<dbReference type="EMBL" id="KN880560">
    <property type="protein sequence ID" value="KIY66246.1"/>
    <property type="molecule type" value="Genomic_DNA"/>
</dbReference>
<dbReference type="InterPro" id="IPR024320">
    <property type="entry name" value="LPG_synthase_C"/>
</dbReference>
<proteinExistence type="predicted"/>
<feature type="compositionally biased region" description="Acidic residues" evidence="1">
    <location>
        <begin position="25"/>
        <end position="42"/>
    </location>
</feature>
<reference evidence="3 4" key="1">
    <citation type="journal article" date="2015" name="Fungal Genet. Biol.">
        <title>Evolution of novel wood decay mechanisms in Agaricales revealed by the genome sequences of Fistulina hepatica and Cylindrobasidium torrendii.</title>
        <authorList>
            <person name="Floudas D."/>
            <person name="Held B.W."/>
            <person name="Riley R."/>
            <person name="Nagy L.G."/>
            <person name="Koehler G."/>
            <person name="Ransdell A.S."/>
            <person name="Younus H."/>
            <person name="Chow J."/>
            <person name="Chiniquy J."/>
            <person name="Lipzen A."/>
            <person name="Tritt A."/>
            <person name="Sun H."/>
            <person name="Haridas S."/>
            <person name="LaButti K."/>
            <person name="Ohm R.A."/>
            <person name="Kues U."/>
            <person name="Blanchette R.A."/>
            <person name="Grigoriev I.V."/>
            <person name="Minto R.E."/>
            <person name="Hibbett D.S."/>
        </authorList>
    </citation>
    <scope>NUCLEOTIDE SEQUENCE [LARGE SCALE GENOMIC DNA]</scope>
    <source>
        <strain evidence="3 4">FP15055 ss-10</strain>
    </source>
</reference>
<dbReference type="Gene3D" id="3.40.630.30">
    <property type="match status" value="1"/>
</dbReference>
<sequence length="395" mass="44046">MPSIPFFTKKNESEVSANGHHSDDSFDDEDFSFDQADADESELSLADPEATGQPKIDKASIADLVAKYGNSSATAWLEFERYQLWQAPPGAVPNSPFQPVQGYMKKKSWIFAWGDPLVHDPSALEETAKAFIGWVESQGLQTVWCCVDLPLEKVLANIGFSTVECIYEDVLQPEHVVELTSAQSKGKEGQHVVKDLKKNLRRADKAGVTIDEVTGKWTDELRTGVNDGVERWKNNRSGVQIAATTFMPFTDEEHRRYWLAYHESKIVGILILAHTGEHYVIKNCASFPDAPRGTSEALIHRGLEDIHAEEKEKGHAINVSFGITAADEVRPVDNLSGWKITSLSKVYHSVTHSAGLLKRADFRSKFDSGHQPMYVCYNKGFGIEGIRALLKLLRK</sequence>
<gene>
    <name evidence="3" type="ORF">CYLTODRAFT_378011</name>
</gene>
<dbReference type="InterPro" id="IPR016181">
    <property type="entry name" value="Acyl_CoA_acyltransferase"/>
</dbReference>
<evidence type="ECO:0000256" key="1">
    <source>
        <dbReference type="SAM" id="MobiDB-lite"/>
    </source>
</evidence>
<evidence type="ECO:0000313" key="4">
    <source>
        <dbReference type="Proteomes" id="UP000054007"/>
    </source>
</evidence>